<dbReference type="InterPro" id="IPR058625">
    <property type="entry name" value="MdtA-like_BSH"/>
</dbReference>
<dbReference type="Pfam" id="PF25876">
    <property type="entry name" value="HH_MFP_RND"/>
    <property type="match status" value="1"/>
</dbReference>
<dbReference type="InterPro" id="IPR006143">
    <property type="entry name" value="RND_pump_MFP"/>
</dbReference>
<feature type="domain" description="Multidrug resistance protein MdtA-like barrel-sandwich hybrid" evidence="6">
    <location>
        <begin position="15"/>
        <end position="152"/>
    </location>
</feature>
<dbReference type="NCBIfam" id="TIGR01730">
    <property type="entry name" value="RND_mfp"/>
    <property type="match status" value="1"/>
</dbReference>
<dbReference type="Gene3D" id="2.40.420.20">
    <property type="match status" value="1"/>
</dbReference>
<accession>A0ABV3RFY1</accession>
<evidence type="ECO:0000256" key="3">
    <source>
        <dbReference type="SAM" id="Coils"/>
    </source>
</evidence>
<protein>
    <submittedName>
        <fullName evidence="9">Efflux RND transporter periplasmic adaptor subunit</fullName>
    </submittedName>
</protein>
<dbReference type="PANTHER" id="PTHR30158:SF24">
    <property type="entry name" value="HLYD FAMILY SECRETION PROTEIN"/>
    <property type="match status" value="1"/>
</dbReference>
<feature type="compositionally biased region" description="Low complexity" evidence="4">
    <location>
        <begin position="325"/>
        <end position="344"/>
    </location>
</feature>
<dbReference type="Gene3D" id="2.40.50.100">
    <property type="match status" value="1"/>
</dbReference>
<dbReference type="Pfam" id="PF25944">
    <property type="entry name" value="Beta-barrel_RND"/>
    <property type="match status" value="1"/>
</dbReference>
<keyword evidence="3" id="KW-0175">Coiled coil</keyword>
<comment type="similarity">
    <text evidence="2">Belongs to the membrane fusion protein (MFP) (TC 8.A.1) family.</text>
</comment>
<proteinExistence type="inferred from homology"/>
<dbReference type="InterPro" id="IPR058627">
    <property type="entry name" value="MdtA-like_C"/>
</dbReference>
<evidence type="ECO:0000313" key="10">
    <source>
        <dbReference type="Proteomes" id="UP001556118"/>
    </source>
</evidence>
<evidence type="ECO:0000259" key="6">
    <source>
        <dbReference type="Pfam" id="PF25917"/>
    </source>
</evidence>
<dbReference type="Proteomes" id="UP001556118">
    <property type="component" value="Unassembled WGS sequence"/>
</dbReference>
<dbReference type="Pfam" id="PF25917">
    <property type="entry name" value="BSH_RND"/>
    <property type="match status" value="1"/>
</dbReference>
<evidence type="ECO:0000256" key="4">
    <source>
        <dbReference type="SAM" id="MobiDB-lite"/>
    </source>
</evidence>
<feature type="coiled-coil region" evidence="3">
    <location>
        <begin position="94"/>
        <end position="121"/>
    </location>
</feature>
<name>A0ABV3RFY1_9SPHN</name>
<feature type="region of interest" description="Disordered" evidence="4">
    <location>
        <begin position="321"/>
        <end position="344"/>
    </location>
</feature>
<feature type="domain" description="Multidrug resistance protein MdtA-like alpha-helical hairpin" evidence="5">
    <location>
        <begin position="56"/>
        <end position="125"/>
    </location>
</feature>
<evidence type="ECO:0000256" key="2">
    <source>
        <dbReference type="ARBA" id="ARBA00009477"/>
    </source>
</evidence>
<dbReference type="EMBL" id="JBFNXR010000052">
    <property type="protein sequence ID" value="MEW9856430.1"/>
    <property type="molecule type" value="Genomic_DNA"/>
</dbReference>
<feature type="domain" description="Multidrug resistance protein MdtA-like beta-barrel" evidence="7">
    <location>
        <begin position="162"/>
        <end position="252"/>
    </location>
</feature>
<sequence>MPNLIELPGRIEAVRTAEVRARTDGIVLSRHYEEGAFVAAGTPLFSIDPRDYRAQVQSAEAALQRAVAARENASSIVIRYGPLIDERAVSAQEYDAAQSDLRQASAQVAEARAALERARLQLSYTTVRAPIAGRAGAAEVTEGALVSGAEGTLMTRVDQVSPVYAVFSASNAAVLNTISDIRQGKLKVPALDAVEAKLVLENGEVYGPIGHLDFASPVVSPETGSQIIRANFINPDGLLSPGQFVRGRIEMGMRQGGVVIPARAVQMKGDQPVVSVVGTDGTVTARNVELGAMLGSRWVISSGLKPGERIIANGWQKVQPGQKVTQAPARPATRQTAAAAGQGG</sequence>
<organism evidence="9 10">
    <name type="scientific">Novosphingobium rhizovicinum</name>
    <dbReference type="NCBI Taxonomy" id="3228928"/>
    <lineage>
        <taxon>Bacteria</taxon>
        <taxon>Pseudomonadati</taxon>
        <taxon>Pseudomonadota</taxon>
        <taxon>Alphaproteobacteria</taxon>
        <taxon>Sphingomonadales</taxon>
        <taxon>Sphingomonadaceae</taxon>
        <taxon>Novosphingobium</taxon>
    </lineage>
</organism>
<gene>
    <name evidence="9" type="ORF">ABUH87_14925</name>
</gene>
<dbReference type="InterPro" id="IPR058624">
    <property type="entry name" value="MdtA-like_HH"/>
</dbReference>
<comment type="caution">
    <text evidence="9">The sequence shown here is derived from an EMBL/GenBank/DDBJ whole genome shotgun (WGS) entry which is preliminary data.</text>
</comment>
<dbReference type="PANTHER" id="PTHR30158">
    <property type="entry name" value="ACRA/E-RELATED COMPONENT OF DRUG EFFLUX TRANSPORTER"/>
    <property type="match status" value="1"/>
</dbReference>
<evidence type="ECO:0000259" key="7">
    <source>
        <dbReference type="Pfam" id="PF25944"/>
    </source>
</evidence>
<comment type="subcellular location">
    <subcellularLocation>
        <location evidence="1">Cell envelope</location>
    </subcellularLocation>
</comment>
<evidence type="ECO:0000259" key="8">
    <source>
        <dbReference type="Pfam" id="PF25967"/>
    </source>
</evidence>
<dbReference type="Pfam" id="PF25967">
    <property type="entry name" value="RND-MFP_C"/>
    <property type="match status" value="1"/>
</dbReference>
<keyword evidence="10" id="KW-1185">Reference proteome</keyword>
<evidence type="ECO:0000313" key="9">
    <source>
        <dbReference type="EMBL" id="MEW9856430.1"/>
    </source>
</evidence>
<dbReference type="SUPFAM" id="SSF111369">
    <property type="entry name" value="HlyD-like secretion proteins"/>
    <property type="match status" value="1"/>
</dbReference>
<feature type="domain" description="Multidrug resistance protein MdtA-like C-terminal permuted SH3" evidence="8">
    <location>
        <begin position="258"/>
        <end position="317"/>
    </location>
</feature>
<dbReference type="Gene3D" id="1.10.287.470">
    <property type="entry name" value="Helix hairpin bin"/>
    <property type="match status" value="1"/>
</dbReference>
<evidence type="ECO:0000259" key="5">
    <source>
        <dbReference type="Pfam" id="PF25876"/>
    </source>
</evidence>
<evidence type="ECO:0000256" key="1">
    <source>
        <dbReference type="ARBA" id="ARBA00004196"/>
    </source>
</evidence>
<dbReference type="InterPro" id="IPR058626">
    <property type="entry name" value="MdtA-like_b-barrel"/>
</dbReference>
<dbReference type="Gene3D" id="2.40.30.170">
    <property type="match status" value="1"/>
</dbReference>
<reference evidence="9 10" key="1">
    <citation type="submission" date="2024-06" db="EMBL/GenBank/DDBJ databases">
        <title>Novosphingobium rhizovicinus M1R2S20.</title>
        <authorList>
            <person name="Sun J.-Q."/>
        </authorList>
    </citation>
    <scope>NUCLEOTIDE SEQUENCE [LARGE SCALE GENOMIC DNA]</scope>
    <source>
        <strain evidence="9 10">M1R2S20</strain>
    </source>
</reference>